<evidence type="ECO:0000256" key="3">
    <source>
        <dbReference type="ARBA" id="ARBA00022692"/>
    </source>
</evidence>
<dbReference type="Pfam" id="PF03631">
    <property type="entry name" value="Virul_fac_BrkB"/>
    <property type="match status" value="1"/>
</dbReference>
<name>A0A7W7YNF9_9BACT</name>
<dbReference type="PANTHER" id="PTHR30213:SF1">
    <property type="entry name" value="INNER MEMBRANE PROTEIN YHJD"/>
    <property type="match status" value="1"/>
</dbReference>
<dbReference type="AlphaFoldDB" id="A0A7W7YNF9"/>
<evidence type="ECO:0000313" key="8">
    <source>
        <dbReference type="EMBL" id="MBB5039292.1"/>
    </source>
</evidence>
<gene>
    <name evidence="8" type="ORF">HNQ64_003564</name>
</gene>
<feature type="transmembrane region" description="Helical" evidence="7">
    <location>
        <begin position="48"/>
        <end position="71"/>
    </location>
</feature>
<feature type="transmembrane region" description="Helical" evidence="7">
    <location>
        <begin position="110"/>
        <end position="131"/>
    </location>
</feature>
<proteinExistence type="predicted"/>
<keyword evidence="9" id="KW-1185">Reference proteome</keyword>
<feature type="compositionally biased region" description="Basic and acidic residues" evidence="6">
    <location>
        <begin position="312"/>
        <end position="331"/>
    </location>
</feature>
<dbReference type="EMBL" id="JACHIF010000008">
    <property type="protein sequence ID" value="MBB5039292.1"/>
    <property type="molecule type" value="Genomic_DNA"/>
</dbReference>
<accession>A0A7W7YNF9</accession>
<comment type="subcellular location">
    <subcellularLocation>
        <location evidence="1">Cell membrane</location>
        <topology evidence="1">Multi-pass membrane protein</topology>
    </subcellularLocation>
</comment>
<dbReference type="PANTHER" id="PTHR30213">
    <property type="entry name" value="INNER MEMBRANE PROTEIN YHJD"/>
    <property type="match status" value="1"/>
</dbReference>
<dbReference type="GO" id="GO:0005886">
    <property type="term" value="C:plasma membrane"/>
    <property type="evidence" value="ECO:0007669"/>
    <property type="project" value="UniProtKB-SubCell"/>
</dbReference>
<evidence type="ECO:0000256" key="2">
    <source>
        <dbReference type="ARBA" id="ARBA00022475"/>
    </source>
</evidence>
<dbReference type="InterPro" id="IPR017039">
    <property type="entry name" value="Virul_fac_BrkB"/>
</dbReference>
<dbReference type="Proteomes" id="UP000534294">
    <property type="component" value="Unassembled WGS sequence"/>
</dbReference>
<feature type="region of interest" description="Disordered" evidence="6">
    <location>
        <begin position="297"/>
        <end position="331"/>
    </location>
</feature>
<comment type="caution">
    <text evidence="8">The sequence shown here is derived from an EMBL/GenBank/DDBJ whole genome shotgun (WGS) entry which is preliminary data.</text>
</comment>
<dbReference type="NCBIfam" id="TIGR00765">
    <property type="entry name" value="yihY_not_rbn"/>
    <property type="match status" value="1"/>
</dbReference>
<feature type="transmembrane region" description="Helical" evidence="7">
    <location>
        <begin position="197"/>
        <end position="218"/>
    </location>
</feature>
<evidence type="ECO:0000256" key="6">
    <source>
        <dbReference type="SAM" id="MobiDB-lite"/>
    </source>
</evidence>
<evidence type="ECO:0000256" key="5">
    <source>
        <dbReference type="ARBA" id="ARBA00023136"/>
    </source>
</evidence>
<keyword evidence="2" id="KW-1003">Cell membrane</keyword>
<organism evidence="8 9">
    <name type="scientific">Prosthecobacter dejongeii</name>
    <dbReference type="NCBI Taxonomy" id="48465"/>
    <lineage>
        <taxon>Bacteria</taxon>
        <taxon>Pseudomonadati</taxon>
        <taxon>Verrucomicrobiota</taxon>
        <taxon>Verrucomicrobiia</taxon>
        <taxon>Verrucomicrobiales</taxon>
        <taxon>Verrucomicrobiaceae</taxon>
        <taxon>Prosthecobacter</taxon>
    </lineage>
</organism>
<keyword evidence="5 7" id="KW-0472">Membrane</keyword>
<evidence type="ECO:0000256" key="1">
    <source>
        <dbReference type="ARBA" id="ARBA00004651"/>
    </source>
</evidence>
<feature type="transmembrane region" description="Helical" evidence="7">
    <location>
        <begin position="152"/>
        <end position="177"/>
    </location>
</feature>
<sequence length="331" mass="36580">MQRAKEVTKTDTLRMTWKWLTRNRIFNLLYQTVDNWIEDGALMLSAALAYYSIFSMAPLLIIAVSIAGLVFGEEAVRGQLESQLQNYVGDRMASSVQGLVESAARPGQGWLNAGTGFVILLVGASSVFAQLKDALNLIWGVKETKWKGVMNFVMTRLLSFGMVLVIGFLLLISLVLSTAVAALSKYVSYAFGVPLEVWSIFGVIISFLLVTVLFAIIFKILPDVAVLWKDVWVAAMLTSVLFEVGKHGLSYYLGRESVASSYGAAGSLVLMLLWVYYASCLLLFGAEFSQVYSRTLSREASEEPEVTPPPKRPRDLDAEPLKKHGDLRPLD</sequence>
<evidence type="ECO:0000256" key="4">
    <source>
        <dbReference type="ARBA" id="ARBA00022989"/>
    </source>
</evidence>
<feature type="transmembrane region" description="Helical" evidence="7">
    <location>
        <begin position="225"/>
        <end position="242"/>
    </location>
</feature>
<feature type="transmembrane region" description="Helical" evidence="7">
    <location>
        <begin position="262"/>
        <end position="284"/>
    </location>
</feature>
<keyword evidence="3 7" id="KW-0812">Transmembrane</keyword>
<evidence type="ECO:0000256" key="7">
    <source>
        <dbReference type="SAM" id="Phobius"/>
    </source>
</evidence>
<reference evidence="8 9" key="1">
    <citation type="submission" date="2020-08" db="EMBL/GenBank/DDBJ databases">
        <title>Genomic Encyclopedia of Type Strains, Phase IV (KMG-IV): sequencing the most valuable type-strain genomes for metagenomic binning, comparative biology and taxonomic classification.</title>
        <authorList>
            <person name="Goeker M."/>
        </authorList>
    </citation>
    <scope>NUCLEOTIDE SEQUENCE [LARGE SCALE GENOMIC DNA]</scope>
    <source>
        <strain evidence="8 9">DSM 12251</strain>
    </source>
</reference>
<protein>
    <submittedName>
        <fullName evidence="8">Membrane protein</fullName>
    </submittedName>
</protein>
<dbReference type="PIRSF" id="PIRSF035875">
    <property type="entry name" value="RNase_BN"/>
    <property type="match status" value="1"/>
</dbReference>
<keyword evidence="4 7" id="KW-1133">Transmembrane helix</keyword>
<evidence type="ECO:0000313" key="9">
    <source>
        <dbReference type="Proteomes" id="UP000534294"/>
    </source>
</evidence>
<dbReference type="RefSeq" id="WP_221305484.1">
    <property type="nucleotide sequence ID" value="NZ_JACHIF010000008.1"/>
</dbReference>